<accession>A0AAD9HBJ2</accession>
<feature type="compositionally biased region" description="Basic and acidic residues" evidence="1">
    <location>
        <begin position="160"/>
        <end position="173"/>
    </location>
</feature>
<reference evidence="2" key="1">
    <citation type="submission" date="2021-06" db="EMBL/GenBank/DDBJ databases">
        <title>Comparative genomics, transcriptomics and evolutionary studies reveal genomic signatures of adaptation to plant cell wall in hemibiotrophic fungi.</title>
        <authorList>
            <consortium name="DOE Joint Genome Institute"/>
            <person name="Baroncelli R."/>
            <person name="Diaz J.F."/>
            <person name="Benocci T."/>
            <person name="Peng M."/>
            <person name="Battaglia E."/>
            <person name="Haridas S."/>
            <person name="Andreopoulos W."/>
            <person name="Labutti K."/>
            <person name="Pangilinan J."/>
            <person name="Floch G.L."/>
            <person name="Makela M.R."/>
            <person name="Henrissat B."/>
            <person name="Grigoriev I.V."/>
            <person name="Crouch J.A."/>
            <person name="De Vries R.P."/>
            <person name="Sukno S.A."/>
            <person name="Thon M.R."/>
        </authorList>
    </citation>
    <scope>NUCLEOTIDE SEQUENCE</scope>
    <source>
        <strain evidence="2">MAFF235873</strain>
    </source>
</reference>
<dbReference type="Proteomes" id="UP001232148">
    <property type="component" value="Unassembled WGS sequence"/>
</dbReference>
<dbReference type="InterPro" id="IPR013744">
    <property type="entry name" value="SidJ"/>
</dbReference>
<feature type="region of interest" description="Disordered" evidence="1">
    <location>
        <begin position="67"/>
        <end position="104"/>
    </location>
</feature>
<dbReference type="EMBL" id="MU842930">
    <property type="protein sequence ID" value="KAK2025728.1"/>
    <property type="molecule type" value="Genomic_DNA"/>
</dbReference>
<organism evidence="2 3">
    <name type="scientific">Colletotrichum zoysiae</name>
    <dbReference type="NCBI Taxonomy" id="1216348"/>
    <lineage>
        <taxon>Eukaryota</taxon>
        <taxon>Fungi</taxon>
        <taxon>Dikarya</taxon>
        <taxon>Ascomycota</taxon>
        <taxon>Pezizomycotina</taxon>
        <taxon>Sordariomycetes</taxon>
        <taxon>Hypocreomycetidae</taxon>
        <taxon>Glomerellales</taxon>
        <taxon>Glomerellaceae</taxon>
        <taxon>Colletotrichum</taxon>
        <taxon>Colletotrichum graminicola species complex</taxon>
    </lineage>
</organism>
<sequence length="188" mass="20708">MGRDGSGMRAFQSRGFELLDLLGASTSCQACLEYTDHERYRNAPVDGYILLNPVSDRQAASLFLPQGALGGERPTRARHDRPRRGKRNDANVVDPAHFPHRRSRHTDGNRWVLEVYAIPAATTITPPRTSNGATVGKQSSDGVDAPILSPPGERAGPSPGERDETVPPSVDRRELLERWRRACPAGYR</sequence>
<gene>
    <name evidence="2" type="ORF">LX32DRAFT_702735</name>
</gene>
<dbReference type="Gene3D" id="3.40.50.1820">
    <property type="entry name" value="alpha/beta hydrolase"/>
    <property type="match status" value="1"/>
</dbReference>
<proteinExistence type="predicted"/>
<evidence type="ECO:0000313" key="3">
    <source>
        <dbReference type="Proteomes" id="UP001232148"/>
    </source>
</evidence>
<dbReference type="Pfam" id="PF08538">
    <property type="entry name" value="DUF1749"/>
    <property type="match status" value="1"/>
</dbReference>
<evidence type="ECO:0000313" key="2">
    <source>
        <dbReference type="EMBL" id="KAK2025728.1"/>
    </source>
</evidence>
<evidence type="ECO:0000256" key="1">
    <source>
        <dbReference type="SAM" id="MobiDB-lite"/>
    </source>
</evidence>
<name>A0AAD9HBJ2_9PEZI</name>
<feature type="compositionally biased region" description="Polar residues" evidence="1">
    <location>
        <begin position="128"/>
        <end position="141"/>
    </location>
</feature>
<feature type="region of interest" description="Disordered" evidence="1">
    <location>
        <begin position="123"/>
        <end position="173"/>
    </location>
</feature>
<feature type="compositionally biased region" description="Basic residues" evidence="1">
    <location>
        <begin position="76"/>
        <end position="86"/>
    </location>
</feature>
<protein>
    <submittedName>
        <fullName evidence="2">Uncharacterized protein</fullName>
    </submittedName>
</protein>
<dbReference type="InterPro" id="IPR029058">
    <property type="entry name" value="AB_hydrolase_fold"/>
</dbReference>
<keyword evidence="3" id="KW-1185">Reference proteome</keyword>
<dbReference type="AlphaFoldDB" id="A0AAD9HBJ2"/>
<comment type="caution">
    <text evidence="2">The sequence shown here is derived from an EMBL/GenBank/DDBJ whole genome shotgun (WGS) entry which is preliminary data.</text>
</comment>